<dbReference type="Gene3D" id="3.40.50.2300">
    <property type="match status" value="1"/>
</dbReference>
<evidence type="ECO:0000313" key="6">
    <source>
        <dbReference type="Proteomes" id="UP000078529"/>
    </source>
</evidence>
<name>A0A175R836_9HYPH</name>
<dbReference type="EMBL" id="LDQA01000087">
    <property type="protein sequence ID" value="KTR02197.1"/>
    <property type="molecule type" value="Genomic_DNA"/>
</dbReference>
<comment type="caution">
    <text evidence="3">The sequence shown here is derived from an EMBL/GenBank/DDBJ whole genome shotgun (WGS) entry which is preliminary data.</text>
</comment>
<dbReference type="PATRIC" id="fig|401562.3.peg.2828"/>
<dbReference type="Proteomes" id="UP000078529">
    <property type="component" value="Unassembled WGS sequence"/>
</dbReference>
<proteinExistence type="predicted"/>
<dbReference type="PROSITE" id="PS50110">
    <property type="entry name" value="RESPONSE_REGULATORY"/>
    <property type="match status" value="1"/>
</dbReference>
<evidence type="ECO:0000313" key="3">
    <source>
        <dbReference type="EMBL" id="KTQ91824.1"/>
    </source>
</evidence>
<accession>A0A175R836</accession>
<dbReference type="InterPro" id="IPR001789">
    <property type="entry name" value="Sig_transdc_resp-reg_receiver"/>
</dbReference>
<dbReference type="STRING" id="401562.NS365_22295"/>
<dbReference type="EMBL" id="LDPZ01000033">
    <property type="protein sequence ID" value="KTQ91824.1"/>
    <property type="molecule type" value="Genomic_DNA"/>
</dbReference>
<dbReference type="GO" id="GO:0000160">
    <property type="term" value="P:phosphorelay signal transduction system"/>
    <property type="evidence" value="ECO:0007669"/>
    <property type="project" value="InterPro"/>
</dbReference>
<sequence length="114" mass="12252">MAGKTVLIVEDEFLVADDMARYFESSGATVLGPVPTLAAAWSIVAREGPLDGAILDINLFGELVFPLIDALRQRGVCCVLSTGYDHAIVPPAYRTLPFCQKPVESVDIARVLFG</sequence>
<evidence type="ECO:0000256" key="1">
    <source>
        <dbReference type="PROSITE-ProRule" id="PRU00169"/>
    </source>
</evidence>
<evidence type="ECO:0000313" key="4">
    <source>
        <dbReference type="EMBL" id="KTR02197.1"/>
    </source>
</evidence>
<evidence type="ECO:0000259" key="2">
    <source>
        <dbReference type="PROSITE" id="PS50110"/>
    </source>
</evidence>
<organism evidence="3 5">
    <name type="scientific">Aureimonas ureilytica</name>
    <dbReference type="NCBI Taxonomy" id="401562"/>
    <lineage>
        <taxon>Bacteria</taxon>
        <taxon>Pseudomonadati</taxon>
        <taxon>Pseudomonadota</taxon>
        <taxon>Alphaproteobacteria</taxon>
        <taxon>Hyphomicrobiales</taxon>
        <taxon>Aurantimonadaceae</taxon>
        <taxon>Aureimonas</taxon>
    </lineage>
</organism>
<dbReference type="Proteomes" id="UP000078272">
    <property type="component" value="Unassembled WGS sequence"/>
</dbReference>
<feature type="domain" description="Response regulatory" evidence="2">
    <location>
        <begin position="5"/>
        <end position="114"/>
    </location>
</feature>
<feature type="modified residue" description="4-aspartylphosphate" evidence="1">
    <location>
        <position position="56"/>
    </location>
</feature>
<keyword evidence="6" id="KW-1185">Reference proteome</keyword>
<dbReference type="SUPFAM" id="SSF52172">
    <property type="entry name" value="CheY-like"/>
    <property type="match status" value="1"/>
</dbReference>
<evidence type="ECO:0000313" key="5">
    <source>
        <dbReference type="Proteomes" id="UP000078272"/>
    </source>
</evidence>
<protein>
    <recommendedName>
        <fullName evidence="2">Response regulatory domain-containing protein</fullName>
    </recommendedName>
</protein>
<gene>
    <name evidence="3" type="ORF">NS226_15595</name>
    <name evidence="4" type="ORF">NS365_22295</name>
</gene>
<dbReference type="InterPro" id="IPR011006">
    <property type="entry name" value="CheY-like_superfamily"/>
</dbReference>
<dbReference type="AlphaFoldDB" id="A0A175R836"/>
<keyword evidence="1" id="KW-0597">Phosphoprotein</keyword>
<reference evidence="5 6" key="1">
    <citation type="journal article" date="2016" name="Front. Microbiol.">
        <title>Genomic Resource of Rice Seed Associated Bacteria.</title>
        <authorList>
            <person name="Midha S."/>
            <person name="Bansal K."/>
            <person name="Sharma S."/>
            <person name="Kumar N."/>
            <person name="Patil P.P."/>
            <person name="Chaudhry V."/>
            <person name="Patil P.B."/>
        </authorList>
    </citation>
    <scope>NUCLEOTIDE SEQUENCE [LARGE SCALE GENOMIC DNA]</scope>
    <source>
        <strain evidence="3 5">NS226</strain>
        <strain evidence="4 6">NS365</strain>
    </source>
</reference>